<name>A0A0D3H1N3_9ORYZ</name>
<dbReference type="STRING" id="65489.A0A0D3H1N3"/>
<feature type="region of interest" description="Disordered" evidence="4">
    <location>
        <begin position="566"/>
        <end position="608"/>
    </location>
</feature>
<dbReference type="Pfam" id="PF00076">
    <property type="entry name" value="RRM_1"/>
    <property type="match status" value="2"/>
</dbReference>
<evidence type="ECO:0000256" key="4">
    <source>
        <dbReference type="SAM" id="MobiDB-lite"/>
    </source>
</evidence>
<dbReference type="FunFam" id="3.30.70.330:FF:000051">
    <property type="entry name" value="Heterogeneous nuclear ribonucleoprotein 1"/>
    <property type="match status" value="1"/>
</dbReference>
<comment type="subcellular location">
    <subcellularLocation>
        <location evidence="1">Nucleus</location>
    </subcellularLocation>
</comment>
<evidence type="ECO:0000256" key="2">
    <source>
        <dbReference type="ARBA" id="ARBA00023242"/>
    </source>
</evidence>
<evidence type="ECO:0000313" key="6">
    <source>
        <dbReference type="EnsemblPlants" id="OBART08G19030.1"/>
    </source>
</evidence>
<protein>
    <recommendedName>
        <fullName evidence="5">RRM domain-containing protein</fullName>
    </recommendedName>
</protein>
<dbReference type="GO" id="GO:0000785">
    <property type="term" value="C:chromatin"/>
    <property type="evidence" value="ECO:0007669"/>
    <property type="project" value="TreeGrafter"/>
</dbReference>
<evidence type="ECO:0000256" key="1">
    <source>
        <dbReference type="ARBA" id="ARBA00004123"/>
    </source>
</evidence>
<evidence type="ECO:0000256" key="3">
    <source>
        <dbReference type="PROSITE-ProRule" id="PRU00176"/>
    </source>
</evidence>
<dbReference type="Gene3D" id="3.30.70.330">
    <property type="match status" value="2"/>
</dbReference>
<dbReference type="AlphaFoldDB" id="A0A0D3H1N3"/>
<organism evidence="6">
    <name type="scientific">Oryza barthii</name>
    <dbReference type="NCBI Taxonomy" id="65489"/>
    <lineage>
        <taxon>Eukaryota</taxon>
        <taxon>Viridiplantae</taxon>
        <taxon>Streptophyta</taxon>
        <taxon>Embryophyta</taxon>
        <taxon>Tracheophyta</taxon>
        <taxon>Spermatophyta</taxon>
        <taxon>Magnoliopsida</taxon>
        <taxon>Liliopsida</taxon>
        <taxon>Poales</taxon>
        <taxon>Poaceae</taxon>
        <taxon>BOP clade</taxon>
        <taxon>Oryzoideae</taxon>
        <taxon>Oryzeae</taxon>
        <taxon>Oryzinae</taxon>
        <taxon>Oryza</taxon>
    </lineage>
</organism>
<feature type="compositionally biased region" description="Polar residues" evidence="4">
    <location>
        <begin position="572"/>
        <end position="582"/>
    </location>
</feature>
<dbReference type="PaxDb" id="65489-OBART08G19030.1"/>
<dbReference type="GO" id="GO:0003723">
    <property type="term" value="F:RNA binding"/>
    <property type="evidence" value="ECO:0007669"/>
    <property type="project" value="UniProtKB-UniRule"/>
</dbReference>
<feature type="domain" description="RRM" evidence="5">
    <location>
        <begin position="111"/>
        <end position="189"/>
    </location>
</feature>
<reference evidence="6" key="2">
    <citation type="submission" date="2015-03" db="UniProtKB">
        <authorList>
            <consortium name="EnsemblPlants"/>
        </authorList>
    </citation>
    <scope>IDENTIFICATION</scope>
</reference>
<dbReference type="PROSITE" id="PS50102">
    <property type="entry name" value="RRM"/>
    <property type="match status" value="2"/>
</dbReference>
<dbReference type="SUPFAM" id="SSF54928">
    <property type="entry name" value="RNA-binding domain, RBD"/>
    <property type="match status" value="2"/>
</dbReference>
<feature type="region of interest" description="Disordered" evidence="4">
    <location>
        <begin position="186"/>
        <end position="216"/>
    </location>
</feature>
<evidence type="ECO:0000313" key="7">
    <source>
        <dbReference type="Proteomes" id="UP000026960"/>
    </source>
</evidence>
<dbReference type="InterPro" id="IPR000504">
    <property type="entry name" value="RRM_dom"/>
</dbReference>
<dbReference type="EnsemblPlants" id="OBART08G19030.1">
    <property type="protein sequence ID" value="OBART08G19030.1"/>
    <property type="gene ID" value="OBART08G19030"/>
</dbReference>
<accession>A0A0D3H1N3</accession>
<dbReference type="InterPro" id="IPR035979">
    <property type="entry name" value="RBD_domain_sf"/>
</dbReference>
<dbReference type="SMART" id="SM00360">
    <property type="entry name" value="RRM"/>
    <property type="match status" value="2"/>
</dbReference>
<sequence length="608" mass="63428">MGKAEARSREHGGGGGGGSGSAGKIFVGGLPRDTTEADFVKHFGQYGEIVDSVIMRDKHTSQPRGFGFITYSNPAVVDRVMDDIHEFNGKQVEIKRTIPKDSMQSKDFKTKKIFVGGLPQALTEDDFKHFFQKYGPVVDHQIMRDHQTKRSRGFGFIVFSSDQVVDDLLANGNMIDLAGAKVEIKKAEPKKSSNPPPSSHGSASRSAYGRDSRGHSSGNDYGGLANAYSNYNSGGFGPYRNHGVYGGGSLSGYGGIGEYGVQYGRYYPGLGGSGGMPSFGYASRVGPYGGGFEGPYAGGNLSGYRRGGDESFGGLSSSSFGGAMYGGAAYDPALGGYASGSTPERSRGNLAGGSGRLDVVMMVLFGMNGILLIDANGLLCSLHRAAGGADPGRRGATSQGAVVVHLQPPPVDAIDAPRLQHGVREDPHEGHAGVQPGGQHVVVPRPPPLVPAVHDVVEGEPHGAPHEFTDLAGGIIPVAPRSTGMLTSPIHALPGNARDSAHTGTGASAPARKKPRRPNIRSGPTTPQMMEALKKTSSPGHVHGLPCGSFAGSQMLLTLSSSHHDVPKYTDDASTVPTSCMNKTGRIRSHSPPTNRCPDSADGGSPGR</sequence>
<reference evidence="6" key="1">
    <citation type="journal article" date="2009" name="Rice">
        <title>De Novo Next Generation Sequencing of Plant Genomes.</title>
        <authorList>
            <person name="Rounsley S."/>
            <person name="Marri P.R."/>
            <person name="Yu Y."/>
            <person name="He R."/>
            <person name="Sisneros N."/>
            <person name="Goicoechea J.L."/>
            <person name="Lee S.J."/>
            <person name="Angelova A."/>
            <person name="Kudrna D."/>
            <person name="Luo M."/>
            <person name="Affourtit J."/>
            <person name="Desany B."/>
            <person name="Knight J."/>
            <person name="Niazi F."/>
            <person name="Egholm M."/>
            <person name="Wing R.A."/>
        </authorList>
    </citation>
    <scope>NUCLEOTIDE SEQUENCE [LARGE SCALE GENOMIC DNA]</scope>
    <source>
        <strain evidence="6">cv. IRGC 105608</strain>
    </source>
</reference>
<dbReference type="Proteomes" id="UP000026960">
    <property type="component" value="Chromosome 8"/>
</dbReference>
<dbReference type="InterPro" id="IPR012677">
    <property type="entry name" value="Nucleotide-bd_a/b_plait_sf"/>
</dbReference>
<feature type="region of interest" description="Disordered" evidence="4">
    <location>
        <begin position="490"/>
        <end position="527"/>
    </location>
</feature>
<evidence type="ECO:0000259" key="5">
    <source>
        <dbReference type="PROSITE" id="PS50102"/>
    </source>
</evidence>
<feature type="domain" description="RRM" evidence="5">
    <location>
        <begin position="23"/>
        <end position="99"/>
    </location>
</feature>
<feature type="compositionally biased region" description="Basic and acidic residues" evidence="4">
    <location>
        <begin position="1"/>
        <end position="12"/>
    </location>
</feature>
<keyword evidence="2" id="KW-0539">Nucleus</keyword>
<dbReference type="HOGENOM" id="CLU_031330_0_0_1"/>
<dbReference type="PANTHER" id="PTHR48033">
    <property type="entry name" value="RNA-BINDING (RRM/RBD/RNP MOTIFS) FAMILY PROTEIN"/>
    <property type="match status" value="1"/>
</dbReference>
<keyword evidence="7" id="KW-1185">Reference proteome</keyword>
<keyword evidence="3" id="KW-0694">RNA-binding</keyword>
<feature type="region of interest" description="Disordered" evidence="4">
    <location>
        <begin position="1"/>
        <end position="27"/>
    </location>
</feature>
<proteinExistence type="predicted"/>
<dbReference type="FunFam" id="3.30.70.330:FF:002035">
    <property type="match status" value="1"/>
</dbReference>
<dbReference type="Gramene" id="OBART08G19030.1">
    <property type="protein sequence ID" value="OBART08G19030.1"/>
    <property type="gene ID" value="OBART08G19030"/>
</dbReference>
<dbReference type="GO" id="GO:0005654">
    <property type="term" value="C:nucleoplasm"/>
    <property type="evidence" value="ECO:0007669"/>
    <property type="project" value="TreeGrafter"/>
</dbReference>
<dbReference type="GO" id="GO:0010468">
    <property type="term" value="P:regulation of gene expression"/>
    <property type="evidence" value="ECO:0007669"/>
    <property type="project" value="TreeGrafter"/>
</dbReference>
<dbReference type="PANTHER" id="PTHR48033:SF12">
    <property type="entry name" value="(RICE GENOME ANNOTATION PROJECT) RNA RECOGNITION MOTIF FAMILY PROTEIN"/>
    <property type="match status" value="1"/>
</dbReference>
<dbReference type="eggNOG" id="KOG0118">
    <property type="taxonomic scope" value="Eukaryota"/>
</dbReference>